<sequence>MKLAEALLLRSEYQQKSENLRNRILQNLKTQEGEPPHEDPNLLLLEFEEISSQLTRLIKQIHRTNALALLPDGRTLGDALIDRDDLLKSRQLLSTIVENANEADYRLTRTEIKMTVTVSIADFQKKIDQLSKAFRQLDTQIQGINWTVELAE</sequence>
<dbReference type="AlphaFoldDB" id="A0A429ZMJ4"/>
<evidence type="ECO:0000313" key="2">
    <source>
        <dbReference type="Proteomes" id="UP000287239"/>
    </source>
</evidence>
<dbReference type="GeneID" id="98568432"/>
<proteinExistence type="predicted"/>
<keyword evidence="2" id="KW-1185">Reference proteome</keyword>
<name>A0A429ZMJ4_9ENTE</name>
<protein>
    <recommendedName>
        <fullName evidence="3">Septicolysin</fullName>
    </recommendedName>
</protein>
<dbReference type="EMBL" id="NGJU01000012">
    <property type="protein sequence ID" value="RST94924.1"/>
    <property type="molecule type" value="Genomic_DNA"/>
</dbReference>
<comment type="caution">
    <text evidence="1">The sequence shown here is derived from an EMBL/GenBank/DDBJ whole genome shotgun (WGS) entry which is preliminary data.</text>
</comment>
<accession>A0A429ZMJ4</accession>
<dbReference type="NCBIfam" id="NF038048">
    <property type="entry name" value="DIP1984_fam"/>
    <property type="match status" value="1"/>
</dbReference>
<dbReference type="RefSeq" id="WP_126780143.1">
    <property type="nucleotide sequence ID" value="NZ_CP177121.1"/>
</dbReference>
<dbReference type="Gene3D" id="6.10.320.10">
    <property type="match status" value="1"/>
</dbReference>
<dbReference type="CDD" id="cd12208">
    <property type="entry name" value="DIP1984-like"/>
    <property type="match status" value="1"/>
</dbReference>
<evidence type="ECO:0008006" key="3">
    <source>
        <dbReference type="Google" id="ProtNLM"/>
    </source>
</evidence>
<dbReference type="OrthoDB" id="3730241at2"/>
<dbReference type="InterPro" id="IPR047741">
    <property type="entry name" value="DIP1984-like"/>
</dbReference>
<dbReference type="Proteomes" id="UP000287239">
    <property type="component" value="Unassembled WGS sequence"/>
</dbReference>
<organism evidence="1 2">
    <name type="scientific">Vagococcus salmoninarum</name>
    <dbReference type="NCBI Taxonomy" id="2739"/>
    <lineage>
        <taxon>Bacteria</taxon>
        <taxon>Bacillati</taxon>
        <taxon>Bacillota</taxon>
        <taxon>Bacilli</taxon>
        <taxon>Lactobacillales</taxon>
        <taxon>Enterococcaceae</taxon>
        <taxon>Vagococcus</taxon>
    </lineage>
</organism>
<evidence type="ECO:0000313" key="1">
    <source>
        <dbReference type="EMBL" id="RST94924.1"/>
    </source>
</evidence>
<reference evidence="1 2" key="1">
    <citation type="submission" date="2017-05" db="EMBL/GenBank/DDBJ databases">
        <title>Vagococcus spp. assemblies.</title>
        <authorList>
            <person name="Gulvik C.A."/>
        </authorList>
    </citation>
    <scope>NUCLEOTIDE SEQUENCE [LARGE SCALE GENOMIC DNA]</scope>
    <source>
        <strain evidence="1 2">NCFB 2777</strain>
    </source>
</reference>
<gene>
    <name evidence="1" type="ORF">CBF35_08620</name>
</gene>
<dbReference type="Pfam" id="PF20935">
    <property type="entry name" value="DUF6847"/>
    <property type="match status" value="1"/>
</dbReference>